<dbReference type="GO" id="GO:0006950">
    <property type="term" value="P:response to stress"/>
    <property type="evidence" value="ECO:0007669"/>
    <property type="project" value="TreeGrafter"/>
</dbReference>
<proteinExistence type="predicted"/>
<dbReference type="GO" id="GO:0003700">
    <property type="term" value="F:DNA-binding transcription factor activity"/>
    <property type="evidence" value="ECO:0007669"/>
    <property type="project" value="InterPro"/>
</dbReference>
<dbReference type="Proteomes" id="UP000317078">
    <property type="component" value="Unassembled WGS sequence"/>
</dbReference>
<dbReference type="PANTHER" id="PTHR33164">
    <property type="entry name" value="TRANSCRIPTIONAL REGULATOR, MARR FAMILY"/>
    <property type="match status" value="1"/>
</dbReference>
<keyword evidence="3" id="KW-1185">Reference proteome</keyword>
<protein>
    <submittedName>
        <fullName evidence="2">MarR family transcriptional regulator</fullName>
    </submittedName>
</protein>
<evidence type="ECO:0000313" key="2">
    <source>
        <dbReference type="EMBL" id="TPG36407.1"/>
    </source>
</evidence>
<dbReference type="InterPro" id="IPR036388">
    <property type="entry name" value="WH-like_DNA-bd_sf"/>
</dbReference>
<feature type="domain" description="HTH marR-type" evidence="1">
    <location>
        <begin position="1"/>
        <end position="114"/>
    </location>
</feature>
<sequence>MRGYTRRSSPIEILRETVVSLIRRDGPDLSARQLGIFLTVCLCEGPHTVRGLATSLALSKSVITRALDRLEAFELVHRTIDPDDRRSVFVQQTGRGAALVREIHQIMREARSAS</sequence>
<gene>
    <name evidence="2" type="ORF">EAH89_30140</name>
</gene>
<dbReference type="PANTHER" id="PTHR33164:SF43">
    <property type="entry name" value="HTH-TYPE TRANSCRIPTIONAL REPRESSOR YETL"/>
    <property type="match status" value="1"/>
</dbReference>
<dbReference type="SUPFAM" id="SSF46785">
    <property type="entry name" value="Winged helix' DNA-binding domain"/>
    <property type="match status" value="1"/>
</dbReference>
<dbReference type="SMART" id="SM00347">
    <property type="entry name" value="HTH_MARR"/>
    <property type="match status" value="1"/>
</dbReference>
<dbReference type="InterPro" id="IPR036390">
    <property type="entry name" value="WH_DNA-bd_sf"/>
</dbReference>
<dbReference type="RefSeq" id="WP_140887832.1">
    <property type="nucleotide sequence ID" value="NZ_RCZP01000094.1"/>
</dbReference>
<dbReference type="AlphaFoldDB" id="A0A502EG29"/>
<dbReference type="OrthoDB" id="9812268at2"/>
<dbReference type="InterPro" id="IPR000835">
    <property type="entry name" value="HTH_MarR-typ"/>
</dbReference>
<evidence type="ECO:0000313" key="3">
    <source>
        <dbReference type="Proteomes" id="UP000317078"/>
    </source>
</evidence>
<dbReference type="Pfam" id="PF01047">
    <property type="entry name" value="MarR"/>
    <property type="match status" value="1"/>
</dbReference>
<name>A0A502EG29_9PROT</name>
<dbReference type="PROSITE" id="PS50995">
    <property type="entry name" value="HTH_MARR_2"/>
    <property type="match status" value="1"/>
</dbReference>
<organism evidence="2 3">
    <name type="scientific">Muricoccus nepalensis</name>
    <dbReference type="NCBI Taxonomy" id="1854500"/>
    <lineage>
        <taxon>Bacteria</taxon>
        <taxon>Pseudomonadati</taxon>
        <taxon>Pseudomonadota</taxon>
        <taxon>Alphaproteobacteria</taxon>
        <taxon>Acetobacterales</taxon>
        <taxon>Roseomonadaceae</taxon>
        <taxon>Muricoccus</taxon>
    </lineage>
</organism>
<dbReference type="InterPro" id="IPR039422">
    <property type="entry name" value="MarR/SlyA-like"/>
</dbReference>
<comment type="caution">
    <text evidence="2">The sequence shown here is derived from an EMBL/GenBank/DDBJ whole genome shotgun (WGS) entry which is preliminary data.</text>
</comment>
<evidence type="ECO:0000259" key="1">
    <source>
        <dbReference type="PROSITE" id="PS50995"/>
    </source>
</evidence>
<dbReference type="EMBL" id="RCZP01000094">
    <property type="protein sequence ID" value="TPG36407.1"/>
    <property type="molecule type" value="Genomic_DNA"/>
</dbReference>
<dbReference type="Gene3D" id="1.10.10.10">
    <property type="entry name" value="Winged helix-like DNA-binding domain superfamily/Winged helix DNA-binding domain"/>
    <property type="match status" value="1"/>
</dbReference>
<accession>A0A502EG29</accession>
<reference evidence="2 3" key="1">
    <citation type="journal article" date="2019" name="Environ. Microbiol.">
        <title>Species interactions and distinct microbial communities in high Arctic permafrost affected cryosols are associated with the CH4 and CO2 gas fluxes.</title>
        <authorList>
            <person name="Altshuler I."/>
            <person name="Hamel J."/>
            <person name="Turney S."/>
            <person name="Magnuson E."/>
            <person name="Levesque R."/>
            <person name="Greer C."/>
            <person name="Whyte L.G."/>
        </authorList>
    </citation>
    <scope>NUCLEOTIDE SEQUENCE [LARGE SCALE GENOMIC DNA]</scope>
    <source>
        <strain evidence="2 3">S9.3B</strain>
    </source>
</reference>